<accession>A0ABW2GIC3</accession>
<protein>
    <submittedName>
        <fullName evidence="8">DMT family transporter</fullName>
    </submittedName>
</protein>
<keyword evidence="2 6" id="KW-0812">Transmembrane</keyword>
<evidence type="ECO:0000256" key="1">
    <source>
        <dbReference type="ARBA" id="ARBA00004141"/>
    </source>
</evidence>
<feature type="compositionally biased region" description="Low complexity" evidence="5">
    <location>
        <begin position="356"/>
        <end position="366"/>
    </location>
</feature>
<keyword evidence="7" id="KW-0732">Signal</keyword>
<dbReference type="SUPFAM" id="SSF103481">
    <property type="entry name" value="Multidrug resistance efflux transporter EmrE"/>
    <property type="match status" value="1"/>
</dbReference>
<dbReference type="Pfam" id="PF05653">
    <property type="entry name" value="Mg_trans_NIPA"/>
    <property type="match status" value="1"/>
</dbReference>
<evidence type="ECO:0000256" key="7">
    <source>
        <dbReference type="SAM" id="SignalP"/>
    </source>
</evidence>
<comment type="caution">
    <text evidence="8">The sequence shown here is derived from an EMBL/GenBank/DDBJ whole genome shotgun (WGS) entry which is preliminary data.</text>
</comment>
<evidence type="ECO:0000256" key="2">
    <source>
        <dbReference type="ARBA" id="ARBA00022692"/>
    </source>
</evidence>
<feature type="compositionally biased region" description="Basic and acidic residues" evidence="5">
    <location>
        <begin position="331"/>
        <end position="355"/>
    </location>
</feature>
<feature type="transmembrane region" description="Helical" evidence="6">
    <location>
        <begin position="193"/>
        <end position="214"/>
    </location>
</feature>
<comment type="subcellular location">
    <subcellularLocation>
        <location evidence="1">Membrane</location>
        <topology evidence="1">Multi-pass membrane protein</topology>
    </subcellularLocation>
</comment>
<dbReference type="RefSeq" id="WP_386417073.1">
    <property type="nucleotide sequence ID" value="NZ_JBHSZO010000034.1"/>
</dbReference>
<dbReference type="InterPro" id="IPR037185">
    <property type="entry name" value="EmrE-like"/>
</dbReference>
<reference evidence="9" key="1">
    <citation type="journal article" date="2019" name="Int. J. Syst. Evol. Microbiol.">
        <title>The Global Catalogue of Microorganisms (GCM) 10K type strain sequencing project: providing services to taxonomists for standard genome sequencing and annotation.</title>
        <authorList>
            <consortium name="The Broad Institute Genomics Platform"/>
            <consortium name="The Broad Institute Genome Sequencing Center for Infectious Disease"/>
            <person name="Wu L."/>
            <person name="Ma J."/>
        </authorList>
    </citation>
    <scope>NUCLEOTIDE SEQUENCE [LARGE SCALE GENOMIC DNA]</scope>
    <source>
        <strain evidence="9">CGMCC 1.13681</strain>
    </source>
</reference>
<keyword evidence="9" id="KW-1185">Reference proteome</keyword>
<proteinExistence type="predicted"/>
<evidence type="ECO:0000256" key="6">
    <source>
        <dbReference type="SAM" id="Phobius"/>
    </source>
</evidence>
<evidence type="ECO:0000256" key="5">
    <source>
        <dbReference type="SAM" id="MobiDB-lite"/>
    </source>
</evidence>
<evidence type="ECO:0000256" key="3">
    <source>
        <dbReference type="ARBA" id="ARBA00022989"/>
    </source>
</evidence>
<feature type="region of interest" description="Disordered" evidence="5">
    <location>
        <begin position="281"/>
        <end position="366"/>
    </location>
</feature>
<organism evidence="8 9">
    <name type="scientific">Streptomyces polyrhachis</name>
    <dbReference type="NCBI Taxonomy" id="1282885"/>
    <lineage>
        <taxon>Bacteria</taxon>
        <taxon>Bacillati</taxon>
        <taxon>Actinomycetota</taxon>
        <taxon>Actinomycetes</taxon>
        <taxon>Kitasatosporales</taxon>
        <taxon>Streptomycetaceae</taxon>
        <taxon>Streptomyces</taxon>
    </lineage>
</organism>
<evidence type="ECO:0000313" key="8">
    <source>
        <dbReference type="EMBL" id="MFC7220417.1"/>
    </source>
</evidence>
<dbReference type="InterPro" id="IPR008521">
    <property type="entry name" value="Mg_trans_NIPA"/>
</dbReference>
<feature type="transmembrane region" description="Helical" evidence="6">
    <location>
        <begin position="104"/>
        <end position="123"/>
    </location>
</feature>
<feature type="transmembrane region" description="Helical" evidence="6">
    <location>
        <begin position="248"/>
        <end position="270"/>
    </location>
</feature>
<feature type="transmembrane region" description="Helical" evidence="6">
    <location>
        <begin position="135"/>
        <end position="154"/>
    </location>
</feature>
<keyword evidence="4 6" id="KW-0472">Membrane</keyword>
<gene>
    <name evidence="8" type="ORF">ACFQLX_19950</name>
</gene>
<evidence type="ECO:0000256" key="4">
    <source>
        <dbReference type="ARBA" id="ARBA00023136"/>
    </source>
</evidence>
<feature type="signal peptide" evidence="7">
    <location>
        <begin position="1"/>
        <end position="19"/>
    </location>
</feature>
<dbReference type="NCBIfam" id="NF038012">
    <property type="entry name" value="DMT_1"/>
    <property type="match status" value="1"/>
</dbReference>
<dbReference type="EMBL" id="JBHSZO010000034">
    <property type="protein sequence ID" value="MFC7220417.1"/>
    <property type="molecule type" value="Genomic_DNA"/>
</dbReference>
<dbReference type="Proteomes" id="UP001596413">
    <property type="component" value="Unassembled WGS sequence"/>
</dbReference>
<feature type="transmembrane region" description="Helical" evidence="6">
    <location>
        <begin position="166"/>
        <end position="187"/>
    </location>
</feature>
<feature type="transmembrane region" description="Helical" evidence="6">
    <location>
        <begin position="77"/>
        <end position="97"/>
    </location>
</feature>
<feature type="transmembrane region" description="Helical" evidence="6">
    <location>
        <begin position="221"/>
        <end position="242"/>
    </location>
</feature>
<keyword evidence="3 6" id="KW-1133">Transmembrane helix</keyword>
<dbReference type="PANTHER" id="PTHR40761:SF1">
    <property type="entry name" value="CONSERVED INTEGRAL MEMBRANE ALANINE VALINE AND LEUCINE RICH PROTEIN-RELATED"/>
    <property type="match status" value="1"/>
</dbReference>
<sequence length="366" mass="36838">MSSFLFALLLSLVSATAYAGAAVLQERAASSQAAAQSAAPSPARPPLRDRGWWASVALNGSGALLHVAALAYGSLSLVQPLGALTIVFALPLAALFAGKRADRTAWAAALMCTVGLVVILALTGSGPSHPMSGQWQAAVAGGTVAAVGTLTLAAGRLRHRPKVRSLTLATAAGTAFGMASVFTKALLDDPADPLSLVMVAVLATGGLLLSQAAYRGAGLAAPLATLTVVNPVVAAAVGIAAMGESFRYGAQGAVGVLIAGTVAAAGVFVLTGHTEQAAAPVARVSRKSGAPRPERVPLCAAPPRMPGLAHARSRGDLRRSPRPAHRLLGAGRERRPAGHRERPGASDVRAPDVRAPEPAAAARRGP</sequence>
<feature type="chain" id="PRO_5046675283" evidence="7">
    <location>
        <begin position="20"/>
        <end position="366"/>
    </location>
</feature>
<name>A0ABW2GIC3_9ACTN</name>
<dbReference type="PANTHER" id="PTHR40761">
    <property type="entry name" value="CONSERVED INTEGRAL MEMBRANE ALANINE VALINE AND LEUCINE RICH PROTEIN-RELATED"/>
    <property type="match status" value="1"/>
</dbReference>
<evidence type="ECO:0000313" key="9">
    <source>
        <dbReference type="Proteomes" id="UP001596413"/>
    </source>
</evidence>